<keyword evidence="2" id="KW-1185">Reference proteome</keyword>
<sequence length="54" mass="6280">MPIDLGEIVLALTREELFDKILEYNDKVIALELKDYSPYIENIVKKDTSPKKRA</sequence>
<gene>
    <name evidence="1" type="ordered locus">NEQ292</name>
</gene>
<evidence type="ECO:0000313" key="2">
    <source>
        <dbReference type="Proteomes" id="UP000000578"/>
    </source>
</evidence>
<dbReference type="STRING" id="228908.NEQ292"/>
<organism evidence="1 2">
    <name type="scientific">Nanoarchaeum equitans (strain Kin4-M)</name>
    <dbReference type="NCBI Taxonomy" id="228908"/>
    <lineage>
        <taxon>Archaea</taxon>
        <taxon>Nanobdellota</taxon>
        <taxon>Candidatus Nanoarchaeia</taxon>
        <taxon>Nanoarchaeales</taxon>
        <taxon>Nanoarchaeaceae</taxon>
        <taxon>Nanoarchaeum</taxon>
    </lineage>
</organism>
<dbReference type="Proteomes" id="UP000000578">
    <property type="component" value="Chromosome"/>
</dbReference>
<reference evidence="1 2" key="1">
    <citation type="journal article" date="2003" name="Proc. Natl. Acad. Sci. U.S.A.">
        <title>The genome of Nanoarchaeum equitans: insights into early archaeal evolution and derived parasitism.</title>
        <authorList>
            <person name="Waters E."/>
            <person name="Hohn M.J."/>
            <person name="Ahel I."/>
            <person name="Graham D.E."/>
            <person name="Adams M.D."/>
            <person name="Barnstead M."/>
            <person name="Beeson K.Y."/>
            <person name="Bibbs L."/>
            <person name="Bolanos R."/>
            <person name="Keller M."/>
            <person name="Kretz K."/>
            <person name="Lin X."/>
            <person name="Mathur E."/>
            <person name="Ni J."/>
            <person name="Podar M."/>
            <person name="Richardson T."/>
            <person name="Sutton G.G."/>
            <person name="Simon M."/>
            <person name="Soll D."/>
            <person name="Stetter K.O."/>
            <person name="Short J.M."/>
            <person name="Noordewier M."/>
        </authorList>
    </citation>
    <scope>NUCLEOTIDE SEQUENCE [LARGE SCALE GENOMIC DNA]</scope>
    <source>
        <strain evidence="1 2">Kin4-M</strain>
    </source>
</reference>
<dbReference type="KEGG" id="neq:NEQ292"/>
<proteinExistence type="predicted"/>
<dbReference type="HOGENOM" id="CLU_3039128_0_0_2"/>
<dbReference type="AlphaFoldDB" id="Q74NH3"/>
<accession>Q74NH3</accession>
<dbReference type="BioCyc" id="NEQU228908:GJB6-312-MONOMER"/>
<name>Q74NH3_NANEQ</name>
<protein>
    <submittedName>
        <fullName evidence="1">NEQ292</fullName>
    </submittedName>
</protein>
<dbReference type="EnsemblBacteria" id="AAR39140">
    <property type="protein sequence ID" value="AAR39140"/>
    <property type="gene ID" value="NEQ292"/>
</dbReference>
<evidence type="ECO:0000313" key="1">
    <source>
        <dbReference type="EMBL" id="AAR39140.1"/>
    </source>
</evidence>
<dbReference type="EMBL" id="AE017199">
    <property type="protein sequence ID" value="AAR39140.1"/>
    <property type="molecule type" value="Genomic_DNA"/>
</dbReference>